<dbReference type="RefSeq" id="WP_223467772.1">
    <property type="nucleotide sequence ID" value="NZ_JAFBIL020000003.1"/>
</dbReference>
<reference evidence="2 3" key="1">
    <citation type="submission" date="2021-01" db="EMBL/GenBank/DDBJ databases">
        <authorList>
            <person name="Ruan W."/>
            <person name="Khan S.A."/>
            <person name="Jeon C.O."/>
        </authorList>
    </citation>
    <scope>NUCLEOTIDE SEQUENCE [LARGE SCALE GENOMIC DNA]</scope>
    <source>
        <strain evidence="2 3">R798</strain>
    </source>
</reference>
<evidence type="ECO:0000313" key="3">
    <source>
        <dbReference type="Proteomes" id="UP000809349"/>
    </source>
</evidence>
<evidence type="ECO:0000313" key="2">
    <source>
        <dbReference type="EMBL" id="MBZ2207277.1"/>
    </source>
</evidence>
<sequence>MTPAPLSITPTTIADAQLDMRIAYYDGAPGIVCSGLVWLIAGMVALNLSAKHAVWTLLIGGMFIHPAAVLLNKLLGRSGKHHPANPLASLAMASTFWMIMCLVLAYGVSMLRIEWFFPAVLLIIGGRYMTFATLYGMRIYWAIGIALGAAAYPLFAMGASPAAGALAGGAIEVAFAIAVFLMPGRAAPGSARPAGI</sequence>
<keyword evidence="1" id="KW-0472">Membrane</keyword>
<keyword evidence="3" id="KW-1185">Reference proteome</keyword>
<proteinExistence type="predicted"/>
<reference evidence="2 3" key="2">
    <citation type="submission" date="2021-08" db="EMBL/GenBank/DDBJ databases">
        <title>Massilia sp. R798.</title>
        <authorList>
            <person name="Baek J.H."/>
            <person name="Jung H.S."/>
            <person name="Kim K.R."/>
            <person name="Jeon C.O."/>
        </authorList>
    </citation>
    <scope>NUCLEOTIDE SEQUENCE [LARGE SCALE GENOMIC DNA]</scope>
    <source>
        <strain evidence="2 3">R798</strain>
    </source>
</reference>
<gene>
    <name evidence="2" type="ORF">I4X03_008380</name>
</gene>
<dbReference type="EMBL" id="JAFBIL020000003">
    <property type="protein sequence ID" value="MBZ2207277.1"/>
    <property type="molecule type" value="Genomic_DNA"/>
</dbReference>
<keyword evidence="1" id="KW-0812">Transmembrane</keyword>
<accession>A0ABS7SM81</accession>
<dbReference type="Pfam" id="PF22765">
    <property type="entry name" value="DUF7010"/>
    <property type="match status" value="1"/>
</dbReference>
<evidence type="ECO:0000256" key="1">
    <source>
        <dbReference type="SAM" id="Phobius"/>
    </source>
</evidence>
<feature type="transmembrane region" description="Helical" evidence="1">
    <location>
        <begin position="87"/>
        <end position="109"/>
    </location>
</feature>
<feature type="transmembrane region" description="Helical" evidence="1">
    <location>
        <begin position="115"/>
        <end position="132"/>
    </location>
</feature>
<feature type="transmembrane region" description="Helical" evidence="1">
    <location>
        <begin position="27"/>
        <end position="48"/>
    </location>
</feature>
<organism evidence="2 3">
    <name type="scientific">Massilia soli</name>
    <dbReference type="NCBI Taxonomy" id="2792854"/>
    <lineage>
        <taxon>Bacteria</taxon>
        <taxon>Pseudomonadati</taxon>
        <taxon>Pseudomonadota</taxon>
        <taxon>Betaproteobacteria</taxon>
        <taxon>Burkholderiales</taxon>
        <taxon>Oxalobacteraceae</taxon>
        <taxon>Telluria group</taxon>
        <taxon>Massilia</taxon>
    </lineage>
</organism>
<dbReference type="InterPro" id="IPR053824">
    <property type="entry name" value="DUF7010"/>
</dbReference>
<name>A0ABS7SM81_9BURK</name>
<evidence type="ECO:0008006" key="4">
    <source>
        <dbReference type="Google" id="ProtNLM"/>
    </source>
</evidence>
<protein>
    <recommendedName>
        <fullName evidence="4">DUF2878 domain-containing protein</fullName>
    </recommendedName>
</protein>
<feature type="transmembrane region" description="Helical" evidence="1">
    <location>
        <begin position="139"/>
        <end position="156"/>
    </location>
</feature>
<comment type="caution">
    <text evidence="2">The sequence shown here is derived from an EMBL/GenBank/DDBJ whole genome shotgun (WGS) entry which is preliminary data.</text>
</comment>
<feature type="transmembrane region" description="Helical" evidence="1">
    <location>
        <begin position="54"/>
        <end position="75"/>
    </location>
</feature>
<keyword evidence="1" id="KW-1133">Transmembrane helix</keyword>
<dbReference type="Proteomes" id="UP000809349">
    <property type="component" value="Unassembled WGS sequence"/>
</dbReference>
<feature type="transmembrane region" description="Helical" evidence="1">
    <location>
        <begin position="162"/>
        <end position="182"/>
    </location>
</feature>